<keyword evidence="17" id="KW-1185">Reference proteome</keyword>
<evidence type="ECO:0000256" key="13">
    <source>
        <dbReference type="ARBA" id="ARBA00030866"/>
    </source>
</evidence>
<evidence type="ECO:0000256" key="11">
    <source>
        <dbReference type="ARBA" id="ARBA00023225"/>
    </source>
</evidence>
<dbReference type="InterPro" id="IPR047040">
    <property type="entry name" value="FlhF__GTPase_dom"/>
</dbReference>
<dbReference type="eggNOG" id="COG1419">
    <property type="taxonomic scope" value="Bacteria"/>
</dbReference>
<dbReference type="RefSeq" id="WP_014102314.1">
    <property type="nucleotide sequence ID" value="NC_016026.1"/>
</dbReference>
<evidence type="ECO:0000256" key="12">
    <source>
        <dbReference type="ARBA" id="ARBA00025337"/>
    </source>
</evidence>
<keyword evidence="8" id="KW-0653">Protein transport</keyword>
<evidence type="ECO:0000313" key="16">
    <source>
        <dbReference type="EMBL" id="AEP09091.1"/>
    </source>
</evidence>
<dbReference type="GO" id="GO:0005047">
    <property type="term" value="F:signal recognition particle binding"/>
    <property type="evidence" value="ECO:0007669"/>
    <property type="project" value="TreeGrafter"/>
</dbReference>
<comment type="function">
    <text evidence="12">Necessary for flagellar biosynthesis. May be involved in translocation of the flagellum.</text>
</comment>
<dbReference type="GO" id="GO:0015031">
    <property type="term" value="P:protein transport"/>
    <property type="evidence" value="ECO:0007669"/>
    <property type="project" value="UniProtKB-KW"/>
</dbReference>
<dbReference type="GO" id="GO:0044781">
    <property type="term" value="P:bacterial-type flagellum organization"/>
    <property type="evidence" value="ECO:0007669"/>
    <property type="project" value="UniProtKB-KW"/>
</dbReference>
<dbReference type="GO" id="GO:0005886">
    <property type="term" value="C:plasma membrane"/>
    <property type="evidence" value="ECO:0007669"/>
    <property type="project" value="UniProtKB-SubCell"/>
</dbReference>
<dbReference type="SUPFAM" id="SSF52540">
    <property type="entry name" value="P-loop containing nucleoside triphosphate hydrolases"/>
    <property type="match status" value="1"/>
</dbReference>
<comment type="similarity">
    <text evidence="2">Belongs to the GTP-binding SRP family.</text>
</comment>
<dbReference type="InterPro" id="IPR027417">
    <property type="entry name" value="P-loop_NTPase"/>
</dbReference>
<dbReference type="InterPro" id="IPR000897">
    <property type="entry name" value="SRP54_GTPase_dom"/>
</dbReference>
<dbReference type="GO" id="GO:0006614">
    <property type="term" value="P:SRP-dependent cotranslational protein targeting to membrane"/>
    <property type="evidence" value="ECO:0007669"/>
    <property type="project" value="InterPro"/>
</dbReference>
<evidence type="ECO:0000256" key="2">
    <source>
        <dbReference type="ARBA" id="ARBA00008531"/>
    </source>
</evidence>
<keyword evidence="9" id="KW-0342">GTP-binding</keyword>
<dbReference type="HOGENOM" id="CLU_009301_11_1_5"/>
<feature type="domain" description="SRP54-type proteins GTP-binding" evidence="15">
    <location>
        <begin position="143"/>
        <end position="332"/>
    </location>
</feature>
<keyword evidence="4" id="KW-0813">Transport</keyword>
<name>G2KQF5_MICAA</name>
<dbReference type="GO" id="GO:0005525">
    <property type="term" value="F:GTP binding"/>
    <property type="evidence" value="ECO:0007669"/>
    <property type="project" value="UniProtKB-KW"/>
</dbReference>
<dbReference type="PANTHER" id="PTHR43134:SF3">
    <property type="entry name" value="FLAGELLAR BIOSYNTHESIS PROTEIN FLHF"/>
    <property type="match status" value="1"/>
</dbReference>
<evidence type="ECO:0000256" key="5">
    <source>
        <dbReference type="ARBA" id="ARBA00022475"/>
    </source>
</evidence>
<evidence type="ECO:0000256" key="14">
    <source>
        <dbReference type="SAM" id="MobiDB-lite"/>
    </source>
</evidence>
<comment type="subcellular location">
    <subcellularLocation>
        <location evidence="1">Cell membrane</location>
        <topology evidence="1">Peripheral membrane protein</topology>
        <orientation evidence="1">Cytoplasmic side</orientation>
    </subcellularLocation>
</comment>
<dbReference type="STRING" id="856793.MICA_757"/>
<evidence type="ECO:0000313" key="17">
    <source>
        <dbReference type="Proteomes" id="UP000009286"/>
    </source>
</evidence>
<dbReference type="AlphaFoldDB" id="G2KQF5"/>
<dbReference type="KEGG" id="mai:MICA_757"/>
<keyword evidence="5" id="KW-1003">Cell membrane</keyword>
<evidence type="ECO:0000256" key="1">
    <source>
        <dbReference type="ARBA" id="ARBA00004413"/>
    </source>
</evidence>
<evidence type="ECO:0000256" key="10">
    <source>
        <dbReference type="ARBA" id="ARBA00023136"/>
    </source>
</evidence>
<dbReference type="SMART" id="SM00962">
    <property type="entry name" value="SRP54"/>
    <property type="match status" value="1"/>
</dbReference>
<feature type="region of interest" description="Disordered" evidence="14">
    <location>
        <begin position="333"/>
        <end position="357"/>
    </location>
</feature>
<evidence type="ECO:0000259" key="15">
    <source>
        <dbReference type="SMART" id="SM00962"/>
    </source>
</evidence>
<dbReference type="EMBL" id="CP002382">
    <property type="protein sequence ID" value="AEP09091.1"/>
    <property type="molecule type" value="Genomic_DNA"/>
</dbReference>
<reference evidence="16 17" key="1">
    <citation type="journal article" date="2011" name="BMC Genomics">
        <title>Genomic insights into an obligate epibiotic bacterial predator: Micavibrio aeruginosavorus ARL-13.</title>
        <authorList>
            <person name="Wang Z."/>
            <person name="Kadouri D."/>
            <person name="Wu M."/>
        </authorList>
    </citation>
    <scope>NUCLEOTIDE SEQUENCE [LARGE SCALE GENOMIC DNA]</scope>
    <source>
        <strain evidence="16 17">ARL-13</strain>
    </source>
</reference>
<evidence type="ECO:0000256" key="7">
    <source>
        <dbReference type="ARBA" id="ARBA00022795"/>
    </source>
</evidence>
<evidence type="ECO:0000256" key="8">
    <source>
        <dbReference type="ARBA" id="ARBA00022927"/>
    </source>
</evidence>
<protein>
    <recommendedName>
        <fullName evidence="3">Flagellar biosynthesis protein FlhF</fullName>
    </recommendedName>
    <alternativeName>
        <fullName evidence="13">Flagella-associated GTP-binding protein</fullName>
    </alternativeName>
</protein>
<dbReference type="Proteomes" id="UP000009286">
    <property type="component" value="Chromosome"/>
</dbReference>
<evidence type="ECO:0000256" key="3">
    <source>
        <dbReference type="ARBA" id="ARBA00014919"/>
    </source>
</evidence>
<accession>G2KQF5</accession>
<sequence>MRLKSFYAKTMTEALHMIRETLGEDAIIVATREENGGKSVRVTAAVEQETFESHNDGWDEPAISTPQSRAQDGGWLQYDSEQDENAVAEELTDIMLKHAVPEEITDQVVSCATVAGMGNAHEALVAALEHLYVFRPLPHKAVGKNFVLVGPPGAGKTLGVAKMATRAVMAGQKVAVITTDTLRAGGVEQLAAFTKILNVPLEKARDPRDLGRAMDAVRGADQIVIDTGGLNPFNPQEMRDLARMMAVANMDPILVMPAGVDADESGEMARVYASLGVRTMISTRLDIARRIGGLLAAAHYGGLVFADASNTSQVAEGLFGMSPDRLARILMPRSTPADRGSTATSATALPKKTVNAG</sequence>
<keyword evidence="7" id="KW-1005">Bacterial flagellum biogenesis</keyword>
<keyword evidence="6" id="KW-0547">Nucleotide-binding</keyword>
<evidence type="ECO:0000256" key="9">
    <source>
        <dbReference type="ARBA" id="ARBA00023134"/>
    </source>
</evidence>
<dbReference type="CDD" id="cd17873">
    <property type="entry name" value="FlhF"/>
    <property type="match status" value="1"/>
</dbReference>
<dbReference type="GO" id="GO:0003924">
    <property type="term" value="F:GTPase activity"/>
    <property type="evidence" value="ECO:0007669"/>
    <property type="project" value="InterPro"/>
</dbReference>
<feature type="region of interest" description="Disordered" evidence="14">
    <location>
        <begin position="52"/>
        <end position="71"/>
    </location>
</feature>
<gene>
    <name evidence="16" type="ordered locus">MICA_757</name>
</gene>
<keyword evidence="10" id="KW-0472">Membrane</keyword>
<dbReference type="Gene3D" id="3.40.50.300">
    <property type="entry name" value="P-loop containing nucleotide triphosphate hydrolases"/>
    <property type="match status" value="1"/>
</dbReference>
<proteinExistence type="inferred from homology"/>
<keyword evidence="11" id="KW-1006">Bacterial flagellum protein export</keyword>
<evidence type="ECO:0000256" key="6">
    <source>
        <dbReference type="ARBA" id="ARBA00022741"/>
    </source>
</evidence>
<evidence type="ECO:0000256" key="4">
    <source>
        <dbReference type="ARBA" id="ARBA00022448"/>
    </source>
</evidence>
<organism evidence="16 17">
    <name type="scientific">Micavibrio aeruginosavorus (strain ARL-13)</name>
    <dbReference type="NCBI Taxonomy" id="856793"/>
    <lineage>
        <taxon>Bacteria</taxon>
        <taxon>Pseudomonadati</taxon>
        <taxon>Bdellovibrionota</taxon>
        <taxon>Bdellovibrionia</taxon>
        <taxon>Bdellovibrionales</taxon>
        <taxon>Pseudobdellovibrionaceae</taxon>
        <taxon>Micavibrio</taxon>
    </lineage>
</organism>
<dbReference type="Pfam" id="PF00448">
    <property type="entry name" value="SRP54"/>
    <property type="match status" value="1"/>
</dbReference>
<dbReference type="OrthoDB" id="9778554at2"/>
<dbReference type="PANTHER" id="PTHR43134">
    <property type="entry name" value="SIGNAL RECOGNITION PARTICLE RECEPTOR SUBUNIT ALPHA"/>
    <property type="match status" value="1"/>
</dbReference>